<organism evidence="3 4">
    <name type="scientific">Ensete ventricosum</name>
    <name type="common">Abyssinian banana</name>
    <name type="synonym">Musa ensete</name>
    <dbReference type="NCBI Taxonomy" id="4639"/>
    <lineage>
        <taxon>Eukaryota</taxon>
        <taxon>Viridiplantae</taxon>
        <taxon>Streptophyta</taxon>
        <taxon>Embryophyta</taxon>
        <taxon>Tracheophyta</taxon>
        <taxon>Spermatophyta</taxon>
        <taxon>Magnoliopsida</taxon>
        <taxon>Liliopsida</taxon>
        <taxon>Zingiberales</taxon>
        <taxon>Musaceae</taxon>
        <taxon>Ensete</taxon>
    </lineage>
</organism>
<dbReference type="GO" id="GO:0010024">
    <property type="term" value="P:phytochromobilin biosynthetic process"/>
    <property type="evidence" value="ECO:0007669"/>
    <property type="project" value="TreeGrafter"/>
</dbReference>
<dbReference type="PANTHER" id="PTHR35703">
    <property type="entry name" value="HEME OXYGENASE 1, CHLOROPLASTIC-RELATED"/>
    <property type="match status" value="1"/>
</dbReference>
<evidence type="ECO:0000313" key="4">
    <source>
        <dbReference type="Proteomes" id="UP000287651"/>
    </source>
</evidence>
<feature type="region of interest" description="Disordered" evidence="2">
    <location>
        <begin position="109"/>
        <end position="130"/>
    </location>
</feature>
<feature type="region of interest" description="Disordered" evidence="2">
    <location>
        <begin position="52"/>
        <end position="92"/>
    </location>
</feature>
<protein>
    <submittedName>
        <fullName evidence="3">Uncharacterized protein</fullName>
    </submittedName>
</protein>
<comment type="similarity">
    <text evidence="1">Belongs to the heme oxygenase family.</text>
</comment>
<name>A0A426XIJ3_ENSVE</name>
<gene>
    <name evidence="3" type="ORF">B296_00059242</name>
</gene>
<evidence type="ECO:0000256" key="2">
    <source>
        <dbReference type="SAM" id="MobiDB-lite"/>
    </source>
</evidence>
<proteinExistence type="inferred from homology"/>
<dbReference type="InterPro" id="IPR016951">
    <property type="entry name" value="Haem_Oase_decyc_pln"/>
</dbReference>
<feature type="compositionally biased region" description="Low complexity" evidence="2">
    <location>
        <begin position="65"/>
        <end position="78"/>
    </location>
</feature>
<reference evidence="3 4" key="1">
    <citation type="journal article" date="2014" name="Agronomy (Basel)">
        <title>A Draft Genome Sequence for Ensete ventricosum, the Drought-Tolerant Tree Against Hunger.</title>
        <authorList>
            <person name="Harrison J."/>
            <person name="Moore K.A."/>
            <person name="Paszkiewicz K."/>
            <person name="Jones T."/>
            <person name="Grant M."/>
            <person name="Ambacheew D."/>
            <person name="Muzemil S."/>
            <person name="Studholme D.J."/>
        </authorList>
    </citation>
    <scope>NUCLEOTIDE SEQUENCE [LARGE SCALE GENOMIC DNA]</scope>
</reference>
<dbReference type="EMBL" id="AMZH03020289">
    <property type="protein sequence ID" value="RRT39319.1"/>
    <property type="molecule type" value="Genomic_DNA"/>
</dbReference>
<comment type="caution">
    <text evidence="3">The sequence shown here is derived from an EMBL/GenBank/DDBJ whole genome shotgun (WGS) entry which is preliminary data.</text>
</comment>
<dbReference type="Proteomes" id="UP000287651">
    <property type="component" value="Unassembled WGS sequence"/>
</dbReference>
<evidence type="ECO:0000256" key="1">
    <source>
        <dbReference type="ARBA" id="ARBA00006134"/>
    </source>
</evidence>
<dbReference type="AlphaFoldDB" id="A0A426XIJ3"/>
<sequence>MLLSAQSSPSSSSLSVSSFRALESLSFPCCKPHSAFPKPNIIFLNPNPERFSISSSSSPHPPSPLVSSTTLPSSTAPVLKKRKRYRKPYPGESEGIVQEMRFVAIRLRNDAGSGQEKDEEQAGGGGETWQPSMEGFLKYLVDSKLVFETVERIVDESTDVARKNSRSPLLALLLFPLSKLKMLIGQTVRY</sequence>
<evidence type="ECO:0000313" key="3">
    <source>
        <dbReference type="EMBL" id="RRT39319.1"/>
    </source>
</evidence>
<accession>A0A426XIJ3</accession>
<dbReference type="PANTHER" id="PTHR35703:SF1">
    <property type="entry name" value="INACTIVE HEME OXYGENASE 2, CHLOROPLASTIC-RELATED"/>
    <property type="match status" value="1"/>
</dbReference>